<gene>
    <name evidence="3" type="ORF">L0M14_05700</name>
</gene>
<dbReference type="PANTHER" id="PTHR43156">
    <property type="entry name" value="STAGE II SPORULATION PROTEIN E-RELATED"/>
    <property type="match status" value="1"/>
</dbReference>
<dbReference type="SMART" id="SM00331">
    <property type="entry name" value="PP2C_SIG"/>
    <property type="match status" value="1"/>
</dbReference>
<dbReference type="InterPro" id="IPR001932">
    <property type="entry name" value="PPM-type_phosphatase-like_dom"/>
</dbReference>
<evidence type="ECO:0000256" key="1">
    <source>
        <dbReference type="ARBA" id="ARBA00022801"/>
    </source>
</evidence>
<dbReference type="PANTHER" id="PTHR43156:SF9">
    <property type="entry name" value="HAMP DOMAIN-CONTAINING PROTEIN"/>
    <property type="match status" value="1"/>
</dbReference>
<dbReference type="EMBL" id="CP090978">
    <property type="protein sequence ID" value="UJF34669.1"/>
    <property type="molecule type" value="Genomic_DNA"/>
</dbReference>
<name>A0ABY3SLS2_9BACL</name>
<evidence type="ECO:0000313" key="4">
    <source>
        <dbReference type="Proteomes" id="UP001649230"/>
    </source>
</evidence>
<reference evidence="3 4" key="1">
    <citation type="journal article" date="2024" name="Int. J. Syst. Evol. Microbiol.">
        <title>Paenibacillus hexagrammi sp. nov., a novel bacterium isolated from the gut content of Hexagrammos agrammus.</title>
        <authorList>
            <person name="Jung H.K."/>
            <person name="Kim D.G."/>
            <person name="Zin H."/>
            <person name="Park J."/>
            <person name="Jung H."/>
            <person name="Kim Y.O."/>
            <person name="Kong H.J."/>
            <person name="Kim J.W."/>
            <person name="Kim Y.S."/>
        </authorList>
    </citation>
    <scope>NUCLEOTIDE SEQUENCE [LARGE SCALE GENOMIC DNA]</scope>
    <source>
        <strain evidence="3 4">YPD9-1</strain>
    </source>
</reference>
<dbReference type="Gene3D" id="3.60.40.10">
    <property type="entry name" value="PPM-type phosphatase domain"/>
    <property type="match status" value="1"/>
</dbReference>
<dbReference type="Pfam" id="PF07228">
    <property type="entry name" value="SpoIIE"/>
    <property type="match status" value="1"/>
</dbReference>
<feature type="domain" description="PPM-type phosphatase" evidence="2">
    <location>
        <begin position="5"/>
        <end position="228"/>
    </location>
</feature>
<dbReference type="Proteomes" id="UP001649230">
    <property type="component" value="Chromosome"/>
</dbReference>
<proteinExistence type="predicted"/>
<organism evidence="3 4">
    <name type="scientific">Paenibacillus hexagrammi</name>
    <dbReference type="NCBI Taxonomy" id="2908839"/>
    <lineage>
        <taxon>Bacteria</taxon>
        <taxon>Bacillati</taxon>
        <taxon>Bacillota</taxon>
        <taxon>Bacilli</taxon>
        <taxon>Bacillales</taxon>
        <taxon>Paenibacillaceae</taxon>
        <taxon>Paenibacillus</taxon>
    </lineage>
</organism>
<dbReference type="InterPro" id="IPR036457">
    <property type="entry name" value="PPM-type-like_dom_sf"/>
</dbReference>
<sequence length="235" mass="26329">MDRLMPQHFVLWAPRDGVGGDFYWLKETKHGYYVAVGDCTGHGVPGAFMTMLSISHLNQIAERCEEGDPAGILYNLNQSIKATLNQQDQSELADDGLDIALCYVGHEQLIFAGGGSSLFVMDQETGLTVYKGNRASLGYRRTADDYPYTSTIISRNEGMTIYMLTDGIVDQSGGEKGFSFGKSRFKQFIEAHAALPLDKQRELFIAKLSEYQGKEDQRDDMTLLAFRPLLQQRFK</sequence>
<dbReference type="InterPro" id="IPR052016">
    <property type="entry name" value="Bact_Sigma-Reg"/>
</dbReference>
<accession>A0ABY3SLS2</accession>
<protein>
    <submittedName>
        <fullName evidence="3">Serine/threonine-protein phosphatase</fullName>
    </submittedName>
</protein>
<keyword evidence="4" id="KW-1185">Reference proteome</keyword>
<evidence type="ECO:0000313" key="3">
    <source>
        <dbReference type="EMBL" id="UJF34669.1"/>
    </source>
</evidence>
<evidence type="ECO:0000259" key="2">
    <source>
        <dbReference type="SMART" id="SM00331"/>
    </source>
</evidence>
<keyword evidence="1" id="KW-0378">Hydrolase</keyword>
<dbReference type="RefSeq" id="WP_235121243.1">
    <property type="nucleotide sequence ID" value="NZ_CP090978.1"/>
</dbReference>